<gene>
    <name evidence="1" type="ORF">SCODWIG_03200</name>
</gene>
<proteinExistence type="predicted"/>
<evidence type="ECO:0000313" key="1">
    <source>
        <dbReference type="EMBL" id="SSD61439.1"/>
    </source>
</evidence>
<evidence type="ECO:0000313" key="2">
    <source>
        <dbReference type="Proteomes" id="UP000262825"/>
    </source>
</evidence>
<accession>A0A376BA37</accession>
<dbReference type="VEuPathDB" id="FungiDB:SCODWIG_03200"/>
<protein>
    <submittedName>
        <fullName evidence="1">Uncharacterized protein</fullName>
    </submittedName>
</protein>
<reference evidence="2" key="1">
    <citation type="submission" date="2018-06" db="EMBL/GenBank/DDBJ databases">
        <authorList>
            <person name="Guldener U."/>
        </authorList>
    </citation>
    <scope>NUCLEOTIDE SEQUENCE [LARGE SCALE GENOMIC DNA]</scope>
    <source>
        <strain evidence="2">UTAD17</strain>
    </source>
</reference>
<dbReference type="AlphaFoldDB" id="A0A376BA37"/>
<dbReference type="EMBL" id="UFAJ01000703">
    <property type="protein sequence ID" value="SSD61439.1"/>
    <property type="molecule type" value="Genomic_DNA"/>
</dbReference>
<dbReference type="Proteomes" id="UP000262825">
    <property type="component" value="Unassembled WGS sequence"/>
</dbReference>
<name>A0A376BA37_9ASCO</name>
<organism evidence="1 2">
    <name type="scientific">Saccharomycodes ludwigii</name>
    <dbReference type="NCBI Taxonomy" id="36035"/>
    <lineage>
        <taxon>Eukaryota</taxon>
        <taxon>Fungi</taxon>
        <taxon>Dikarya</taxon>
        <taxon>Ascomycota</taxon>
        <taxon>Saccharomycotina</taxon>
        <taxon>Saccharomycetes</taxon>
        <taxon>Saccharomycodales</taxon>
        <taxon>Saccharomycodaceae</taxon>
        <taxon>Saccharomycodes</taxon>
    </lineage>
</organism>
<sequence length="230" mass="27392">MVIKFVHNKFCFDGVSHKFELPIFVYSSAHNQPLGSTTDPNLGGFSISPHILRIYYRRFIRLKPFISKRKMIKTGYVDYIKFKFKYENYDLKRKYVLPQVKHPTITPKLFLERLTNSYSFIYKTCVYLDPLRTVKDGEHSMLKDNLYCKRVLKNILTTEFMKNSLIKKSPSEFYPIFRKHFNYLQQDSGITENSTDKKKLQEIKKSLKYTNIAEFDFCLILLNEQLNTML</sequence>
<keyword evidence="2" id="KW-1185">Reference proteome</keyword>